<organism evidence="1 2">
    <name type="scientific">Candidatus Syntrophosphaera thermopropionivorans</name>
    <dbReference type="NCBI Taxonomy" id="2593015"/>
    <lineage>
        <taxon>Bacteria</taxon>
        <taxon>Pseudomonadati</taxon>
        <taxon>Candidatus Cloacimonadota</taxon>
        <taxon>Candidatus Cloacimonadia</taxon>
        <taxon>Candidatus Cloacimonadales</taxon>
        <taxon>Candidatus Cloacimonadaceae</taxon>
        <taxon>Candidatus Syntrophosphaera</taxon>
    </lineage>
</organism>
<name>A0AC61QKE4_9BACT</name>
<evidence type="ECO:0000313" key="1">
    <source>
        <dbReference type="EMBL" id="TDF74164.1"/>
    </source>
</evidence>
<gene>
    <name evidence="1" type="ORF">E0946_01695</name>
</gene>
<evidence type="ECO:0000313" key="2">
    <source>
        <dbReference type="Proteomes" id="UP000294588"/>
    </source>
</evidence>
<dbReference type="EMBL" id="SMOG01000002">
    <property type="protein sequence ID" value="TDF74164.1"/>
    <property type="molecule type" value="Genomic_DNA"/>
</dbReference>
<comment type="caution">
    <text evidence="1">The sequence shown here is derived from an EMBL/GenBank/DDBJ whole genome shotgun (WGS) entry which is preliminary data.</text>
</comment>
<sequence length="175" mass="19192">MKQQKVKLIAVVFAVWSIFCGPIIAQSITEITAKEAVEARNSQDALIDSLLTKEPPDGITAPVIQEPPPGEIWLASYYSKRFNGKKTASGECYNQNAYTCAHKTLPFNTLLQITNPKNGKTVNVRVNDRGPFVKGRDLDLSYAAAKDLGLLKHGVMKVVVSILPEPNENINLALE</sequence>
<protein>
    <submittedName>
        <fullName evidence="1">Septal ring lytic transglycosylase RlpA family protein</fullName>
    </submittedName>
</protein>
<keyword evidence="2" id="KW-1185">Reference proteome</keyword>
<dbReference type="Proteomes" id="UP000294588">
    <property type="component" value="Unassembled WGS sequence"/>
</dbReference>
<accession>A0AC61QKE4</accession>
<proteinExistence type="predicted"/>
<reference evidence="1" key="1">
    <citation type="submission" date="2019-03" db="EMBL/GenBank/DDBJ databases">
        <title>Candidatus Syntrophosphaera thermopropionivorans: a novel player in syntrophic propionate oxidation during anaerobic digestion.</title>
        <authorList>
            <person name="Dyksma S."/>
        </authorList>
    </citation>
    <scope>NUCLEOTIDE SEQUENCE</scope>
    <source>
        <strain evidence="1">W5</strain>
    </source>
</reference>